<dbReference type="Proteomes" id="UP000626180">
    <property type="component" value="Unassembled WGS sequence"/>
</dbReference>
<dbReference type="EMBL" id="JADMCD010000017">
    <property type="protein sequence ID" value="MBF8643456.1"/>
    <property type="molecule type" value="Genomic_DNA"/>
</dbReference>
<reference evidence="3 4" key="1">
    <citation type="submission" date="2018-06" db="EMBL/GenBank/DDBJ databases">
        <authorList>
            <consortium name="Pathogen Informatics"/>
            <person name="Doyle S."/>
        </authorList>
    </citation>
    <scope>NUCLEOTIDE SEQUENCE [LARGE SCALE GENOMIC DNA]</scope>
    <source>
        <strain evidence="3 4">NCTC11842</strain>
    </source>
</reference>
<dbReference type="PROSITE" id="PS51340">
    <property type="entry name" value="MOSC"/>
    <property type="match status" value="1"/>
</dbReference>
<evidence type="ECO:0000259" key="1">
    <source>
        <dbReference type="PROSITE" id="PS51340"/>
    </source>
</evidence>
<dbReference type="RefSeq" id="WP_010797829.1">
    <property type="nucleotide sequence ID" value="NZ_CP069262.1"/>
</dbReference>
<dbReference type="GO" id="GO:0030151">
    <property type="term" value="F:molybdenum ion binding"/>
    <property type="evidence" value="ECO:0007669"/>
    <property type="project" value="InterPro"/>
</dbReference>
<dbReference type="PANTHER" id="PTHR14237">
    <property type="entry name" value="MOLYBDOPTERIN COFACTOR SULFURASE MOSC"/>
    <property type="match status" value="1"/>
</dbReference>
<dbReference type="GO" id="GO:0003824">
    <property type="term" value="F:catalytic activity"/>
    <property type="evidence" value="ECO:0007669"/>
    <property type="project" value="InterPro"/>
</dbReference>
<dbReference type="GO" id="GO:0030170">
    <property type="term" value="F:pyridoxal phosphate binding"/>
    <property type="evidence" value="ECO:0007669"/>
    <property type="project" value="InterPro"/>
</dbReference>
<dbReference type="SUPFAM" id="SSF50800">
    <property type="entry name" value="PK beta-barrel domain-like"/>
    <property type="match status" value="1"/>
</dbReference>
<dbReference type="Pfam" id="PF03476">
    <property type="entry name" value="MOSC_N"/>
    <property type="match status" value="1"/>
</dbReference>
<accession>A0A2X2CMW4</accession>
<dbReference type="InterPro" id="IPR005303">
    <property type="entry name" value="MOCOS_middle"/>
</dbReference>
<dbReference type="AlphaFoldDB" id="A0A2X2CMW4"/>
<feature type="domain" description="MOSC" evidence="1">
    <location>
        <begin position="117"/>
        <end position="267"/>
    </location>
</feature>
<sequence>MFHLSGLYRYPVKSTAPEPLERADIDCLGVAGDRRWMVVEASTGRFLTQRLLPSMGQIVARWISNGCLSLDAPGMSTLEISVPLPDEALQGVTLWRDTFQVPEAGEEANAWLSTFLDRPCRLVYMPESRARQVDTAYASPGDYVNFADGFPLLLIGQASLDDLAQRVGRPLDMRRFRPNLVVEGSKAYAEDKWTHIRIGEVEFRIVKPCSRCVLITVDPVTSVRSHDREPLATLKTYREHEGAVYFGQNLIQLNPGAVNIGMPVEVLA</sequence>
<dbReference type="InterPro" id="IPR005302">
    <property type="entry name" value="MoCF_Sase_C"/>
</dbReference>
<dbReference type="EMBL" id="UAUF01000013">
    <property type="protein sequence ID" value="SPZ09517.1"/>
    <property type="molecule type" value="Genomic_DNA"/>
</dbReference>
<dbReference type="SUPFAM" id="SSF141673">
    <property type="entry name" value="MOSC N-terminal domain-like"/>
    <property type="match status" value="1"/>
</dbReference>
<gene>
    <name evidence="3" type="primary">ycbX</name>
    <name evidence="2" type="ORF">IRZ65_22585</name>
    <name evidence="3" type="ORF">NCTC11842_03089</name>
</gene>
<proteinExistence type="predicted"/>
<protein>
    <submittedName>
        <fullName evidence="2">MOSC domain-containing protein</fullName>
    </submittedName>
    <submittedName>
        <fullName evidence="3">Molybdenum cofactor sulfurase</fullName>
    </submittedName>
</protein>
<evidence type="ECO:0000313" key="4">
    <source>
        <dbReference type="Proteomes" id="UP000250443"/>
    </source>
</evidence>
<reference evidence="2 5" key="2">
    <citation type="submission" date="2020-10" db="EMBL/GenBank/DDBJ databases">
        <title>Genome sequences of Pseudomonas isolates.</title>
        <authorList>
            <person name="Wessels L."/>
            <person name="Reich F."/>
            <person name="Hammerl J."/>
        </authorList>
    </citation>
    <scope>NUCLEOTIDE SEQUENCE [LARGE SCALE GENOMIC DNA]</scope>
    <source>
        <strain evidence="2 5">20-MO00624-0</strain>
    </source>
</reference>
<name>A0A2X2CMW4_PSELU</name>
<evidence type="ECO:0000313" key="2">
    <source>
        <dbReference type="EMBL" id="MBF8643456.1"/>
    </source>
</evidence>
<keyword evidence="5" id="KW-1185">Reference proteome</keyword>
<dbReference type="InterPro" id="IPR011037">
    <property type="entry name" value="Pyrv_Knase-like_insert_dom_sf"/>
</dbReference>
<evidence type="ECO:0000313" key="3">
    <source>
        <dbReference type="EMBL" id="SPZ09517.1"/>
    </source>
</evidence>
<organism evidence="3 4">
    <name type="scientific">Pseudomonas luteola</name>
    <dbReference type="NCBI Taxonomy" id="47886"/>
    <lineage>
        <taxon>Bacteria</taxon>
        <taxon>Pseudomonadati</taxon>
        <taxon>Pseudomonadota</taxon>
        <taxon>Gammaproteobacteria</taxon>
        <taxon>Pseudomonadales</taxon>
        <taxon>Pseudomonadaceae</taxon>
        <taxon>Pseudomonas</taxon>
    </lineage>
</organism>
<dbReference type="PANTHER" id="PTHR14237:SF19">
    <property type="entry name" value="MITOCHONDRIAL AMIDOXIME REDUCING COMPONENT 1"/>
    <property type="match status" value="1"/>
</dbReference>
<evidence type="ECO:0000313" key="5">
    <source>
        <dbReference type="Proteomes" id="UP000626180"/>
    </source>
</evidence>
<dbReference type="Proteomes" id="UP000250443">
    <property type="component" value="Unassembled WGS sequence"/>
</dbReference>
<dbReference type="Pfam" id="PF03473">
    <property type="entry name" value="MOSC"/>
    <property type="match status" value="1"/>
</dbReference>